<dbReference type="AlphaFoldDB" id="A0A1I7ZKX5"/>
<keyword evidence="1" id="KW-0732">Signal</keyword>
<keyword evidence="2" id="KW-1185">Reference proteome</keyword>
<reference evidence="3" key="1">
    <citation type="submission" date="2016-11" db="UniProtKB">
        <authorList>
            <consortium name="WormBaseParasite"/>
        </authorList>
    </citation>
    <scope>IDENTIFICATION</scope>
</reference>
<evidence type="ECO:0000313" key="3">
    <source>
        <dbReference type="WBParaSite" id="L893_g27224.t1"/>
    </source>
</evidence>
<organism evidence="2 3">
    <name type="scientific">Steinernema glaseri</name>
    <dbReference type="NCBI Taxonomy" id="37863"/>
    <lineage>
        <taxon>Eukaryota</taxon>
        <taxon>Metazoa</taxon>
        <taxon>Ecdysozoa</taxon>
        <taxon>Nematoda</taxon>
        <taxon>Chromadorea</taxon>
        <taxon>Rhabditida</taxon>
        <taxon>Tylenchina</taxon>
        <taxon>Panagrolaimomorpha</taxon>
        <taxon>Strongyloidoidea</taxon>
        <taxon>Steinernematidae</taxon>
        <taxon>Steinernema</taxon>
    </lineage>
</organism>
<name>A0A1I7ZKX5_9BILA</name>
<evidence type="ECO:0000256" key="1">
    <source>
        <dbReference type="SAM" id="SignalP"/>
    </source>
</evidence>
<proteinExistence type="predicted"/>
<dbReference type="WBParaSite" id="L893_g27224.t1">
    <property type="protein sequence ID" value="L893_g27224.t1"/>
    <property type="gene ID" value="L893_g27224"/>
</dbReference>
<accession>A0A1I7ZKX5</accession>
<dbReference type="Proteomes" id="UP000095287">
    <property type="component" value="Unplaced"/>
</dbReference>
<feature type="signal peptide" evidence="1">
    <location>
        <begin position="1"/>
        <end position="21"/>
    </location>
</feature>
<feature type="chain" id="PRO_5009313610" evidence="1">
    <location>
        <begin position="22"/>
        <end position="163"/>
    </location>
</feature>
<sequence length="163" mass="18373">MISYVAWSLLLLCGIFPVVKGTTLCINKDTEPGFHPNIYTCNETASCCETFDETGCCSNVIPPSFIAKLLEFCPYALACFFLTSMVAINLLDPDPFDTVKFEAENNNRTLSKNVITDDTRVKDPLFGAVMWDVAPTYASYEEQRPIDLWNAQPEQRPRTDSFF</sequence>
<protein>
    <submittedName>
        <fullName evidence="3">Uncharacterized protein</fullName>
    </submittedName>
</protein>
<evidence type="ECO:0000313" key="2">
    <source>
        <dbReference type="Proteomes" id="UP000095287"/>
    </source>
</evidence>